<dbReference type="EMBL" id="LUCM01010680">
    <property type="protein sequence ID" value="KAA0185150.1"/>
    <property type="molecule type" value="Genomic_DNA"/>
</dbReference>
<sequence>MSSLRLSFVLLTVFYVDCGSQFFQTPNWGGNSGVNVTDFLGLHNSYRHMVRTGQVAGQPKAKSLPDLMWCDVLSRAAQRWAENCNFMHEPNSDYGENIAYGTDPNFNAVKAWFDEHQDYPFEPIGDNYGVYGHYTQMVWANTFYLGCYRKFCPKITIGDTTVDRAYFSVCKYYPGGNYMGQYPYERAN</sequence>
<dbReference type="CDD" id="cd05380">
    <property type="entry name" value="CAP_euk"/>
    <property type="match status" value="1"/>
</dbReference>
<reference evidence="3" key="1">
    <citation type="submission" date="2019-05" db="EMBL/GenBank/DDBJ databases">
        <title>Annotation for the trematode Fasciolopsis buski.</title>
        <authorList>
            <person name="Choi Y.-J."/>
        </authorList>
    </citation>
    <scope>NUCLEOTIDE SEQUENCE</scope>
    <source>
        <strain evidence="3">HT</strain>
        <tissue evidence="3">Whole worm</tissue>
    </source>
</reference>
<dbReference type="InterPro" id="IPR018244">
    <property type="entry name" value="Allrgn_V5/Tpx1_CS"/>
</dbReference>
<evidence type="ECO:0000256" key="1">
    <source>
        <dbReference type="SAM" id="SignalP"/>
    </source>
</evidence>
<name>A0A8E0VD21_9TREM</name>
<organism evidence="3 4">
    <name type="scientific">Fasciolopsis buskii</name>
    <dbReference type="NCBI Taxonomy" id="27845"/>
    <lineage>
        <taxon>Eukaryota</taxon>
        <taxon>Metazoa</taxon>
        <taxon>Spiralia</taxon>
        <taxon>Lophotrochozoa</taxon>
        <taxon>Platyhelminthes</taxon>
        <taxon>Trematoda</taxon>
        <taxon>Digenea</taxon>
        <taxon>Plagiorchiida</taxon>
        <taxon>Echinostomata</taxon>
        <taxon>Echinostomatoidea</taxon>
        <taxon>Fasciolidae</taxon>
        <taxon>Fasciolopsis</taxon>
    </lineage>
</organism>
<dbReference type="InterPro" id="IPR014044">
    <property type="entry name" value="CAP_dom"/>
</dbReference>
<keyword evidence="1" id="KW-0732">Signal</keyword>
<comment type="caution">
    <text evidence="3">The sequence shown here is derived from an EMBL/GenBank/DDBJ whole genome shotgun (WGS) entry which is preliminary data.</text>
</comment>
<dbReference type="InterPro" id="IPR035940">
    <property type="entry name" value="CAP_sf"/>
</dbReference>
<proteinExistence type="predicted"/>
<dbReference type="SMART" id="SM00198">
    <property type="entry name" value="SCP"/>
    <property type="match status" value="1"/>
</dbReference>
<feature type="chain" id="PRO_5034798295" description="SCP domain-containing protein" evidence="1">
    <location>
        <begin position="19"/>
        <end position="188"/>
    </location>
</feature>
<feature type="signal peptide" evidence="1">
    <location>
        <begin position="1"/>
        <end position="18"/>
    </location>
</feature>
<dbReference type="PANTHER" id="PTHR10334">
    <property type="entry name" value="CYSTEINE-RICH SECRETORY PROTEIN-RELATED"/>
    <property type="match status" value="1"/>
</dbReference>
<dbReference type="SUPFAM" id="SSF55797">
    <property type="entry name" value="PR-1-like"/>
    <property type="match status" value="1"/>
</dbReference>
<evidence type="ECO:0000259" key="2">
    <source>
        <dbReference type="SMART" id="SM00198"/>
    </source>
</evidence>
<dbReference type="Pfam" id="PF00188">
    <property type="entry name" value="CAP"/>
    <property type="match status" value="1"/>
</dbReference>
<dbReference type="Gene3D" id="3.40.33.10">
    <property type="entry name" value="CAP"/>
    <property type="match status" value="1"/>
</dbReference>
<dbReference type="PRINTS" id="PR00837">
    <property type="entry name" value="V5TPXLIKE"/>
</dbReference>
<dbReference type="OrthoDB" id="674273at2759"/>
<evidence type="ECO:0000313" key="3">
    <source>
        <dbReference type="EMBL" id="KAA0185150.1"/>
    </source>
</evidence>
<gene>
    <name evidence="3" type="ORF">FBUS_07956</name>
</gene>
<dbReference type="GO" id="GO:0005576">
    <property type="term" value="C:extracellular region"/>
    <property type="evidence" value="ECO:0007669"/>
    <property type="project" value="InterPro"/>
</dbReference>
<protein>
    <recommendedName>
        <fullName evidence="2">SCP domain-containing protein</fullName>
    </recommendedName>
</protein>
<dbReference type="AlphaFoldDB" id="A0A8E0VD21"/>
<keyword evidence="4" id="KW-1185">Reference proteome</keyword>
<dbReference type="Proteomes" id="UP000728185">
    <property type="component" value="Unassembled WGS sequence"/>
</dbReference>
<feature type="domain" description="SCP" evidence="2">
    <location>
        <begin position="34"/>
        <end position="180"/>
    </location>
</feature>
<dbReference type="InterPro" id="IPR001283">
    <property type="entry name" value="CRISP-related"/>
</dbReference>
<evidence type="ECO:0000313" key="4">
    <source>
        <dbReference type="Proteomes" id="UP000728185"/>
    </source>
</evidence>
<accession>A0A8E0VD21</accession>
<dbReference type="PROSITE" id="PS01009">
    <property type="entry name" value="CRISP_1"/>
    <property type="match status" value="1"/>
</dbReference>